<dbReference type="AlphaFoldDB" id="A0A518CYH1"/>
<dbReference type="InterPro" id="IPR017183">
    <property type="entry name" value="Sigma54_dep_tscrpt_act_RtcR"/>
</dbReference>
<evidence type="ECO:0000256" key="2">
    <source>
        <dbReference type="ARBA" id="ARBA00022840"/>
    </source>
</evidence>
<dbReference type="GO" id="GO:0003700">
    <property type="term" value="F:DNA-binding transcription factor activity"/>
    <property type="evidence" value="ECO:0007669"/>
    <property type="project" value="InterPro"/>
</dbReference>
<sequence>MTRSQDTKRPVAVVGIVGHKLDGSGRRNRWDTWRPSVAIAQQPDLLVARFDLLHLPGDASLAGIVARDIARVSPDTQVVRRELAIDDPWDLEEVYAALFDFAVERDVDPEAEDLLVHVSTGTHIWQICLFLMVEARLLPGQLLQMRPPQGGEGIEGGHARVDLDLARYDRIARRFEEQRRGATSMLKAGIATRNARFNALVDELERVAEGSREPILLLGPTGAGKSQLARQLYELKRARHELGGPFVEVNCATLRGDAASSALFGHVRGAFTGAESAREGLLRTADGGLLFLDEIGELGLDEQAMLLRAIEEGTFLPVGADATVTSHFQLVCGTNRDLAEEVRRGTFRDDLLARIDLWTFRLPALAERLEDLEPNLDHALESESRRRGAVVALNREAREQFLAFATGPRGAWTRNFRDLNGSVARMATLARAGRIDRAVVDAEIERLERAWSGGAALPVGSGLGTSGAGSGPSRVERHLGAAAAELDLFDRLQLEQVLIVCERCATLSEAGRLLFDRSRERRASTNDADRLRKFLVRMGVEPGGVLAGSNRPSTSG</sequence>
<dbReference type="InterPro" id="IPR003593">
    <property type="entry name" value="AAA+_ATPase"/>
</dbReference>
<evidence type="ECO:0000256" key="1">
    <source>
        <dbReference type="ARBA" id="ARBA00022741"/>
    </source>
</evidence>
<dbReference type="InterPro" id="IPR002078">
    <property type="entry name" value="Sigma_54_int"/>
</dbReference>
<dbReference type="InterPro" id="IPR027417">
    <property type="entry name" value="P-loop_NTPase"/>
</dbReference>
<keyword evidence="1" id="KW-0547">Nucleotide-binding</keyword>
<dbReference type="PIRSF" id="PIRSF037354">
    <property type="entry name" value="Txn_actvtr_RtcR"/>
    <property type="match status" value="1"/>
</dbReference>
<dbReference type="PROSITE" id="PS50045">
    <property type="entry name" value="SIGMA54_INTERACT_4"/>
    <property type="match status" value="1"/>
</dbReference>
<dbReference type="Gene3D" id="3.40.50.300">
    <property type="entry name" value="P-loop containing nucleotide triphosphate hydrolases"/>
    <property type="match status" value="1"/>
</dbReference>
<dbReference type="GO" id="GO:0005524">
    <property type="term" value="F:ATP binding"/>
    <property type="evidence" value="ECO:0007669"/>
    <property type="project" value="UniProtKB-KW"/>
</dbReference>
<dbReference type="Pfam" id="PF06956">
    <property type="entry name" value="RtcR"/>
    <property type="match status" value="1"/>
</dbReference>
<dbReference type="Pfam" id="PF00158">
    <property type="entry name" value="Sigma54_activat"/>
    <property type="match status" value="1"/>
</dbReference>
<dbReference type="InterPro" id="IPR009715">
    <property type="entry name" value="RtcR"/>
</dbReference>
<dbReference type="PANTHER" id="PTHR32071">
    <property type="entry name" value="TRANSCRIPTIONAL REGULATORY PROTEIN"/>
    <property type="match status" value="1"/>
</dbReference>
<keyword evidence="5" id="KW-1185">Reference proteome</keyword>
<dbReference type="CDD" id="cd00009">
    <property type="entry name" value="AAA"/>
    <property type="match status" value="1"/>
</dbReference>
<keyword evidence="2" id="KW-0067">ATP-binding</keyword>
<dbReference type="EMBL" id="CP036290">
    <property type="protein sequence ID" value="QDU84273.1"/>
    <property type="molecule type" value="Genomic_DNA"/>
</dbReference>
<gene>
    <name evidence="4" type="primary">ntrC_2</name>
    <name evidence="4" type="ORF">Pla163_13800</name>
</gene>
<dbReference type="SMART" id="SM00382">
    <property type="entry name" value="AAA"/>
    <property type="match status" value="1"/>
</dbReference>
<dbReference type="NCBIfam" id="NF038308">
    <property type="entry name" value="RNA_repair_RtcR"/>
    <property type="match status" value="1"/>
</dbReference>
<accession>A0A518CYH1</accession>
<organism evidence="4 5">
    <name type="scientific">Rohdeia mirabilis</name>
    <dbReference type="NCBI Taxonomy" id="2528008"/>
    <lineage>
        <taxon>Bacteria</taxon>
        <taxon>Pseudomonadati</taxon>
        <taxon>Planctomycetota</taxon>
        <taxon>Planctomycetia</taxon>
        <taxon>Planctomycetia incertae sedis</taxon>
        <taxon>Rohdeia</taxon>
    </lineage>
</organism>
<dbReference type="Gene3D" id="1.10.8.60">
    <property type="match status" value="1"/>
</dbReference>
<dbReference type="OrthoDB" id="9807827at2"/>
<evidence type="ECO:0000313" key="4">
    <source>
        <dbReference type="EMBL" id="QDU84273.1"/>
    </source>
</evidence>
<reference evidence="4 5" key="1">
    <citation type="submission" date="2019-02" db="EMBL/GenBank/DDBJ databases">
        <title>Deep-cultivation of Planctomycetes and their phenomic and genomic characterization uncovers novel biology.</title>
        <authorList>
            <person name="Wiegand S."/>
            <person name="Jogler M."/>
            <person name="Boedeker C."/>
            <person name="Pinto D."/>
            <person name="Vollmers J."/>
            <person name="Rivas-Marin E."/>
            <person name="Kohn T."/>
            <person name="Peeters S.H."/>
            <person name="Heuer A."/>
            <person name="Rast P."/>
            <person name="Oberbeckmann S."/>
            <person name="Bunk B."/>
            <person name="Jeske O."/>
            <person name="Meyerdierks A."/>
            <person name="Storesund J.E."/>
            <person name="Kallscheuer N."/>
            <person name="Luecker S."/>
            <person name="Lage O.M."/>
            <person name="Pohl T."/>
            <person name="Merkel B.J."/>
            <person name="Hornburger P."/>
            <person name="Mueller R.-W."/>
            <person name="Bruemmer F."/>
            <person name="Labrenz M."/>
            <person name="Spormann A.M."/>
            <person name="Op den Camp H."/>
            <person name="Overmann J."/>
            <person name="Amann R."/>
            <person name="Jetten M.S.M."/>
            <person name="Mascher T."/>
            <person name="Medema M.H."/>
            <person name="Devos D.P."/>
            <person name="Kaster A.-K."/>
            <person name="Ovreas L."/>
            <person name="Rohde M."/>
            <person name="Galperin M.Y."/>
            <person name="Jogler C."/>
        </authorList>
    </citation>
    <scope>NUCLEOTIDE SEQUENCE [LARGE SCALE GENOMIC DNA]</scope>
    <source>
        <strain evidence="4 5">Pla163</strain>
    </source>
</reference>
<protein>
    <submittedName>
        <fullName evidence="4">Nitrogen assimilation regulatory protein</fullName>
    </submittedName>
</protein>
<dbReference type="SUPFAM" id="SSF52540">
    <property type="entry name" value="P-loop containing nucleoside triphosphate hydrolases"/>
    <property type="match status" value="1"/>
</dbReference>
<feature type="domain" description="Sigma-54 factor interaction" evidence="3">
    <location>
        <begin position="190"/>
        <end position="428"/>
    </location>
</feature>
<dbReference type="PANTHER" id="PTHR32071:SF14">
    <property type="entry name" value="TRANSCRIPTIONAL REGULATORY PROTEIN RTCR"/>
    <property type="match status" value="1"/>
</dbReference>
<evidence type="ECO:0000259" key="3">
    <source>
        <dbReference type="PROSITE" id="PS50045"/>
    </source>
</evidence>
<dbReference type="Proteomes" id="UP000319342">
    <property type="component" value="Chromosome"/>
</dbReference>
<dbReference type="RefSeq" id="WP_145185517.1">
    <property type="nucleotide sequence ID" value="NZ_CP036290.1"/>
</dbReference>
<proteinExistence type="predicted"/>
<name>A0A518CYH1_9BACT</name>
<evidence type="ECO:0000313" key="5">
    <source>
        <dbReference type="Proteomes" id="UP000319342"/>
    </source>
</evidence>